<dbReference type="Gene3D" id="1.25.10.10">
    <property type="entry name" value="Leucine-rich Repeat Variant"/>
    <property type="match status" value="1"/>
</dbReference>
<dbReference type="Pfam" id="PF24138">
    <property type="entry name" value="TPR_TNPO3_IPO13_2nd"/>
    <property type="match status" value="1"/>
</dbReference>
<evidence type="ECO:0000313" key="3">
    <source>
        <dbReference type="Proteomes" id="UP001338582"/>
    </source>
</evidence>
<proteinExistence type="predicted"/>
<dbReference type="InterPro" id="IPR051345">
    <property type="entry name" value="Importin_beta-like_NTR"/>
</dbReference>
<name>A0AAX4H9T4_9ASCO</name>
<reference evidence="2 3" key="1">
    <citation type="submission" date="2023-10" db="EMBL/GenBank/DDBJ databases">
        <title>Draft Genome Sequence of Candida saopaulonensis from a very Premature Infant with Sepsis.</title>
        <authorList>
            <person name="Ning Y."/>
            <person name="Dai R."/>
            <person name="Xiao M."/>
            <person name="Xu Y."/>
            <person name="Yan Q."/>
            <person name="Zhang L."/>
        </authorList>
    </citation>
    <scope>NUCLEOTIDE SEQUENCE [LARGE SCALE GENOMIC DNA]</scope>
    <source>
        <strain evidence="2 3">19XY460</strain>
    </source>
</reference>
<dbReference type="GO" id="GO:0005737">
    <property type="term" value="C:cytoplasm"/>
    <property type="evidence" value="ECO:0007669"/>
    <property type="project" value="TreeGrafter"/>
</dbReference>
<dbReference type="InterPro" id="IPR001494">
    <property type="entry name" value="Importin-beta_N"/>
</dbReference>
<dbReference type="GeneID" id="88173682"/>
<dbReference type="InterPro" id="IPR057942">
    <property type="entry name" value="TPR_TNPO3_IPO13_3rd"/>
</dbReference>
<dbReference type="GO" id="GO:0005634">
    <property type="term" value="C:nucleus"/>
    <property type="evidence" value="ECO:0007669"/>
    <property type="project" value="UniProtKB-ARBA"/>
</dbReference>
<protein>
    <recommendedName>
        <fullName evidence="1">Importin N-terminal domain-containing protein</fullName>
    </recommendedName>
</protein>
<dbReference type="SMART" id="SM00913">
    <property type="entry name" value="IBN_N"/>
    <property type="match status" value="1"/>
</dbReference>
<dbReference type="InterPro" id="IPR013598">
    <property type="entry name" value="Exportin-1/Importin-b-like"/>
</dbReference>
<dbReference type="InterPro" id="IPR058537">
    <property type="entry name" value="TPR_TNPO3_IPO13_4th"/>
</dbReference>
<dbReference type="InterPro" id="IPR057941">
    <property type="entry name" value="TPR_TNPO3_IPO13_2nd"/>
</dbReference>
<evidence type="ECO:0000313" key="2">
    <source>
        <dbReference type="EMBL" id="WPK25307.1"/>
    </source>
</evidence>
<dbReference type="GO" id="GO:0006606">
    <property type="term" value="P:protein import into nucleus"/>
    <property type="evidence" value="ECO:0007669"/>
    <property type="project" value="TreeGrafter"/>
</dbReference>
<dbReference type="SUPFAM" id="SSF48371">
    <property type="entry name" value="ARM repeat"/>
    <property type="match status" value="1"/>
</dbReference>
<dbReference type="KEGG" id="asau:88173682"/>
<accession>A0AAX4H9T4</accession>
<dbReference type="PANTHER" id="PTHR12363">
    <property type="entry name" value="TRANSPORTIN 3 AND IMPORTIN 13"/>
    <property type="match status" value="1"/>
</dbReference>
<dbReference type="GO" id="GO:0031267">
    <property type="term" value="F:small GTPase binding"/>
    <property type="evidence" value="ECO:0007669"/>
    <property type="project" value="InterPro"/>
</dbReference>
<sequence>MDHVKQALGVMYSASALQQQKKEATHFLEAFQKTPEAWQVAHELLSDPASPLEFRMFAAQTLRSKATYDLLQLPHDAVVQLRQSMLDLLSIYAAKDKLIRVQLSLCLCQIALQDLQWANAINDVSARLTTSEECVPALLEFLKILPEELTLANKTPLTDQEFNSRTKELITNNVQNVLVLLKRMADSGSHSALLLDCLNSWIKECPIVDVLSIESLAKLMFHSLTVDDTFESAAECLCSVFRETRDIDNYQLIDALYQQLLSVHDAFTKNPGKLDDPETVSGLTRIYAEAGESWHVLIAKNASHFKPLVQILLECCKYDQDLDVVKYTFYFWYQLKQMLTLPKFEASRAELLPIYLELILVIIFHLRYPTNLSDNNLFDGDKEAEDKFKEFRYEMGDVLKDCCAVVGPQRALNVPFQQINDMINLQGGQWQLLEAPLFSMRVMAKEVSKKEKTILPTIMRLLVRLPEHPKIRYATTLVLGRYSEWTANNPEFLEPQLNYIIEGFLGDVSSTTDIVNATSQALMYFCQDCAPLLINYMEQLYMLYKQVQDKLGTTAVYDLVDGLSHVIREMPADKQYMAAETFLTPTLMKISELSAGNPLDEAVTTQLRDEGEILSIYQNIARCYNYEVSTCPTASFFIEKIWPIITTVLSKFGKSLKVSEFYLRIIKNAVQGCTTYLTPIIGEICNLLHDGFKATLYGCYLWVTGVVIQCSPEFAESLQAIFQLALSQSNAFFQIISKDSSVDIKSMPDVVEDFFSMASELLMYFPPEVTSNEELMRSIFEAGILALESSEEYNPLMACVHFFIDYISWASEYPPVSLYEGDFEAVKQNVKLFMSVDTHVERLLQAVIRGLIFKFYNDADGNDLVIKILGVAADPNQSIARLNTAILTLPNISEKEISKLMGSVSVALPNKDMRRIRIAIKDFVSWYTRKNVNTRAAFN</sequence>
<dbReference type="InterPro" id="IPR016024">
    <property type="entry name" value="ARM-type_fold"/>
</dbReference>
<dbReference type="Pfam" id="PF24139">
    <property type="entry name" value="TPR_TNPO3_IPO13_4th"/>
    <property type="match status" value="1"/>
</dbReference>
<dbReference type="PROSITE" id="PS50166">
    <property type="entry name" value="IMPORTIN_B_NT"/>
    <property type="match status" value="1"/>
</dbReference>
<dbReference type="RefSeq" id="XP_062877689.1">
    <property type="nucleotide sequence ID" value="XM_063021619.1"/>
</dbReference>
<dbReference type="PANTHER" id="PTHR12363:SF53">
    <property type="entry name" value="MRNA TRANSPORT REGULATOR MTR10"/>
    <property type="match status" value="1"/>
</dbReference>
<gene>
    <name evidence="2" type="ORF">PUMCH_002618</name>
</gene>
<dbReference type="Pfam" id="PF03810">
    <property type="entry name" value="IBN_N"/>
    <property type="match status" value="1"/>
</dbReference>
<organism evidence="2 3">
    <name type="scientific">Australozyma saopauloensis</name>
    <dbReference type="NCBI Taxonomy" id="291208"/>
    <lineage>
        <taxon>Eukaryota</taxon>
        <taxon>Fungi</taxon>
        <taxon>Dikarya</taxon>
        <taxon>Ascomycota</taxon>
        <taxon>Saccharomycotina</taxon>
        <taxon>Pichiomycetes</taxon>
        <taxon>Metschnikowiaceae</taxon>
        <taxon>Australozyma</taxon>
    </lineage>
</organism>
<evidence type="ECO:0000259" key="1">
    <source>
        <dbReference type="PROSITE" id="PS50166"/>
    </source>
</evidence>
<feature type="domain" description="Importin N-terminal" evidence="1">
    <location>
        <begin position="24"/>
        <end position="91"/>
    </location>
</feature>
<dbReference type="AlphaFoldDB" id="A0AAX4H9T4"/>
<dbReference type="InterPro" id="IPR011989">
    <property type="entry name" value="ARM-like"/>
</dbReference>
<dbReference type="Pfam" id="PF08389">
    <property type="entry name" value="Xpo1"/>
    <property type="match status" value="1"/>
</dbReference>
<dbReference type="Pfam" id="PF24140">
    <property type="entry name" value="TPR_TNPO3_IPO13_3rd"/>
    <property type="match status" value="1"/>
</dbReference>
<keyword evidence="3" id="KW-1185">Reference proteome</keyword>
<dbReference type="EMBL" id="CP138896">
    <property type="protein sequence ID" value="WPK25307.1"/>
    <property type="molecule type" value="Genomic_DNA"/>
</dbReference>
<dbReference type="Proteomes" id="UP001338582">
    <property type="component" value="Chromosome 3"/>
</dbReference>